<reference evidence="1" key="1">
    <citation type="submission" date="2020-11" db="EMBL/GenBank/DDBJ databases">
        <authorList>
            <consortium name="DOE Joint Genome Institute"/>
            <person name="Ahrendt S."/>
            <person name="Riley R."/>
            <person name="Andreopoulos W."/>
            <person name="LaButti K."/>
            <person name="Pangilinan J."/>
            <person name="Ruiz-duenas F.J."/>
            <person name="Barrasa J.M."/>
            <person name="Sanchez-Garcia M."/>
            <person name="Camarero S."/>
            <person name="Miyauchi S."/>
            <person name="Serrano A."/>
            <person name="Linde D."/>
            <person name="Babiker R."/>
            <person name="Drula E."/>
            <person name="Ayuso-Fernandez I."/>
            <person name="Pacheco R."/>
            <person name="Padilla G."/>
            <person name="Ferreira P."/>
            <person name="Barriuso J."/>
            <person name="Kellner H."/>
            <person name="Castanera R."/>
            <person name="Alfaro M."/>
            <person name="Ramirez L."/>
            <person name="Pisabarro A.G."/>
            <person name="Kuo A."/>
            <person name="Tritt A."/>
            <person name="Lipzen A."/>
            <person name="He G."/>
            <person name="Yan M."/>
            <person name="Ng V."/>
            <person name="Cullen D."/>
            <person name="Martin F."/>
            <person name="Rosso M.-N."/>
            <person name="Henrissat B."/>
            <person name="Hibbett D."/>
            <person name="Martinez A.T."/>
            <person name="Grigoriev I.V."/>
        </authorList>
    </citation>
    <scope>NUCLEOTIDE SEQUENCE</scope>
    <source>
        <strain evidence="1">AH 44721</strain>
    </source>
</reference>
<dbReference type="AlphaFoldDB" id="A0A9P5NCX0"/>
<dbReference type="InterPro" id="IPR032675">
    <property type="entry name" value="LRR_dom_sf"/>
</dbReference>
<dbReference type="Proteomes" id="UP000724874">
    <property type="component" value="Unassembled WGS sequence"/>
</dbReference>
<dbReference type="EMBL" id="JADNYJ010000135">
    <property type="protein sequence ID" value="KAF8881058.1"/>
    <property type="molecule type" value="Genomic_DNA"/>
</dbReference>
<keyword evidence="2" id="KW-1185">Reference proteome</keyword>
<dbReference type="SUPFAM" id="SSF52047">
    <property type="entry name" value="RNI-like"/>
    <property type="match status" value="1"/>
</dbReference>
<organism evidence="1 2">
    <name type="scientific">Gymnopilus junonius</name>
    <name type="common">Spectacular rustgill mushroom</name>
    <name type="synonym">Gymnopilus spectabilis subsp. junonius</name>
    <dbReference type="NCBI Taxonomy" id="109634"/>
    <lineage>
        <taxon>Eukaryota</taxon>
        <taxon>Fungi</taxon>
        <taxon>Dikarya</taxon>
        <taxon>Basidiomycota</taxon>
        <taxon>Agaricomycotina</taxon>
        <taxon>Agaricomycetes</taxon>
        <taxon>Agaricomycetidae</taxon>
        <taxon>Agaricales</taxon>
        <taxon>Agaricineae</taxon>
        <taxon>Hymenogastraceae</taxon>
        <taxon>Gymnopilus</taxon>
    </lineage>
</organism>
<dbReference type="InterPro" id="IPR036047">
    <property type="entry name" value="F-box-like_dom_sf"/>
</dbReference>
<evidence type="ECO:0008006" key="3">
    <source>
        <dbReference type="Google" id="ProtNLM"/>
    </source>
</evidence>
<evidence type="ECO:0000313" key="2">
    <source>
        <dbReference type="Proteomes" id="UP000724874"/>
    </source>
</evidence>
<proteinExistence type="predicted"/>
<dbReference type="Gene3D" id="3.80.10.10">
    <property type="entry name" value="Ribonuclease Inhibitor"/>
    <property type="match status" value="1"/>
</dbReference>
<comment type="caution">
    <text evidence="1">The sequence shown here is derived from an EMBL/GenBank/DDBJ whole genome shotgun (WGS) entry which is preliminary data.</text>
</comment>
<accession>A0A9P5NCX0</accession>
<gene>
    <name evidence="1" type="ORF">CPB84DRAFT_1792152</name>
</gene>
<protein>
    <recommendedName>
        <fullName evidence="3">F-box domain-containing protein</fullName>
    </recommendedName>
</protein>
<name>A0A9P5NCX0_GYMJU</name>
<sequence length="524" mass="59351">MPTDSVDSPANNPVHVELPYDADCCNICTKLIDLDEKISRAKAIVQDLLRQRESFRSKFNQAHPSLLDRFPVEVASTIFEFYVSSADGKESPFTLGAVCRRWRSIVWSTPNIWTTLSISRSGTRRVLLSETRVQLMKDYLGRSGKRPLSITLHVSPLKQELPQFHTLMKAINQHCDHWYSLDLKFSRAFLSSLTDSGCTSSPLQKLSISLPMRSNVMIDTLTRIAPRIVVMRASFLNIVGMNWTNVTHLTVSCLPTDKAFQIFRMSPCLQKCTFGSVMFRNANSPTEACSPVTHTVLESLEIKFQHEQAEESFFNNLTLSNLKHLDVRGKDIELRAEHLVPFLARSSNELKSLSIDEDDYAGEGLIHIVRVTPSLERLCIARGNADEDHMDLFFDALASHLPNDSSGLSSPVDPLLPLLQTFEWTGDGTFPWDVIRGRFLIPLSPTDNNLRRPLEMIKVCFVEDEEDDTVPYIDEHTMLQLMPFIDQIKFSFTIGVNGGWDDVWKLSVDRITREKTNKGILISS</sequence>
<evidence type="ECO:0000313" key="1">
    <source>
        <dbReference type="EMBL" id="KAF8881058.1"/>
    </source>
</evidence>
<dbReference type="SUPFAM" id="SSF81383">
    <property type="entry name" value="F-box domain"/>
    <property type="match status" value="1"/>
</dbReference>
<dbReference type="OrthoDB" id="2269034at2759"/>